<evidence type="ECO:0000313" key="3">
    <source>
        <dbReference type="Proteomes" id="UP001477870"/>
    </source>
</evidence>
<name>A0ABU9T1I4_9HYPH</name>
<dbReference type="EMBL" id="JBBMQO010000001">
    <property type="protein sequence ID" value="MEM5499977.1"/>
    <property type="molecule type" value="Genomic_DNA"/>
</dbReference>
<dbReference type="RefSeq" id="WP_342845864.1">
    <property type="nucleotide sequence ID" value="NZ_JBBMQO010000001.1"/>
</dbReference>
<dbReference type="InterPro" id="IPR032710">
    <property type="entry name" value="NTF2-like_dom_sf"/>
</dbReference>
<proteinExistence type="predicted"/>
<dbReference type="Gene3D" id="3.10.450.50">
    <property type="match status" value="1"/>
</dbReference>
<dbReference type="Pfam" id="PF14534">
    <property type="entry name" value="DUF4440"/>
    <property type="match status" value="1"/>
</dbReference>
<evidence type="ECO:0000313" key="2">
    <source>
        <dbReference type="EMBL" id="MEM5499977.1"/>
    </source>
</evidence>
<reference evidence="2 3" key="1">
    <citation type="submission" date="2024-03" db="EMBL/GenBank/DDBJ databases">
        <title>Community enrichment and isolation of bacterial strains for fucoidan degradation.</title>
        <authorList>
            <person name="Sichert A."/>
        </authorList>
    </citation>
    <scope>NUCLEOTIDE SEQUENCE [LARGE SCALE GENOMIC DNA]</scope>
    <source>
        <strain evidence="2 3">AS62</strain>
    </source>
</reference>
<sequence>MENETHVIDQLRAAETARCEALMRNDVAALTCLLRDDLAHVHLNGTVDSRSDYLAGVRDRFRFLSVNRGALNIRVYGDTAVMIGKLIQRTRNLSELSEHDISAVTTQVWVRDTDGWKLSTCHNAVPI</sequence>
<organism evidence="2 3">
    <name type="scientific">Ahrensia kielensis</name>
    <dbReference type="NCBI Taxonomy" id="76980"/>
    <lineage>
        <taxon>Bacteria</taxon>
        <taxon>Pseudomonadati</taxon>
        <taxon>Pseudomonadota</taxon>
        <taxon>Alphaproteobacteria</taxon>
        <taxon>Hyphomicrobiales</taxon>
        <taxon>Ahrensiaceae</taxon>
        <taxon>Ahrensia</taxon>
    </lineage>
</organism>
<keyword evidence="3" id="KW-1185">Reference proteome</keyword>
<evidence type="ECO:0000259" key="1">
    <source>
        <dbReference type="Pfam" id="PF14534"/>
    </source>
</evidence>
<protein>
    <submittedName>
        <fullName evidence="2">Nuclear transport factor 2 family protein</fullName>
    </submittedName>
</protein>
<dbReference type="InterPro" id="IPR027843">
    <property type="entry name" value="DUF4440"/>
</dbReference>
<comment type="caution">
    <text evidence="2">The sequence shown here is derived from an EMBL/GenBank/DDBJ whole genome shotgun (WGS) entry which is preliminary data.</text>
</comment>
<gene>
    <name evidence="2" type="ORF">WNY59_00080</name>
</gene>
<dbReference type="SUPFAM" id="SSF54427">
    <property type="entry name" value="NTF2-like"/>
    <property type="match status" value="1"/>
</dbReference>
<feature type="domain" description="DUF4440" evidence="1">
    <location>
        <begin position="11"/>
        <end position="118"/>
    </location>
</feature>
<accession>A0ABU9T1I4</accession>
<dbReference type="Proteomes" id="UP001477870">
    <property type="component" value="Unassembled WGS sequence"/>
</dbReference>